<reference evidence="2 3" key="1">
    <citation type="submission" date="2014-03" db="EMBL/GenBank/DDBJ databases">
        <title>complete genome sequence of Flavobacteriaceae bacterium JBKA-6.</title>
        <authorList>
            <person name="Takano T."/>
            <person name="Nakamura Y."/>
            <person name="Takuma S."/>
            <person name="Yasuike M."/>
            <person name="Matsuyama T."/>
            <person name="Sakai T."/>
            <person name="Fujiwara A."/>
            <person name="Kimoto K."/>
            <person name="Fukuda Y."/>
            <person name="Kondo H."/>
            <person name="Hirono I."/>
            <person name="Nakayasu C."/>
        </authorList>
    </citation>
    <scope>NUCLEOTIDE SEQUENCE [LARGE SCALE GENOMIC DNA]</scope>
    <source>
        <strain evidence="2 3">JBKA-6</strain>
    </source>
</reference>
<evidence type="ECO:0000313" key="3">
    <source>
        <dbReference type="Proteomes" id="UP000243197"/>
    </source>
</evidence>
<dbReference type="CDD" id="cd21411">
    <property type="entry name" value="NucC"/>
    <property type="match status" value="1"/>
</dbReference>
<dbReference type="OrthoDB" id="337432at2"/>
<name>A0A1J1DYR4_9FLAO</name>
<feature type="domain" description="DUF6602" evidence="1">
    <location>
        <begin position="26"/>
        <end position="128"/>
    </location>
</feature>
<organism evidence="2 3">
    <name type="scientific">Ichthyobacterium seriolicida</name>
    <dbReference type="NCBI Taxonomy" id="242600"/>
    <lineage>
        <taxon>Bacteria</taxon>
        <taxon>Pseudomonadati</taxon>
        <taxon>Bacteroidota</taxon>
        <taxon>Flavobacteriia</taxon>
        <taxon>Flavobacteriales</taxon>
        <taxon>Ichthyobacteriaceae</taxon>
        <taxon>Ichthyobacterium</taxon>
    </lineage>
</organism>
<dbReference type="EMBL" id="AP014564">
    <property type="protein sequence ID" value="BAV95041.1"/>
    <property type="molecule type" value="Genomic_DNA"/>
</dbReference>
<accession>A0A1J1DYR4</accession>
<dbReference type="KEGG" id="ise:JBKA6_1028"/>
<protein>
    <recommendedName>
        <fullName evidence="1">DUF6602 domain-containing protein</fullName>
    </recommendedName>
</protein>
<evidence type="ECO:0000313" key="2">
    <source>
        <dbReference type="EMBL" id="BAV95041.1"/>
    </source>
</evidence>
<evidence type="ECO:0000259" key="1">
    <source>
        <dbReference type="Pfam" id="PF20247"/>
    </source>
</evidence>
<gene>
    <name evidence="2" type="ORF">JBKA6_1028</name>
</gene>
<dbReference type="Pfam" id="PF20247">
    <property type="entry name" value="DUF6602"/>
    <property type="match status" value="1"/>
</dbReference>
<dbReference type="Proteomes" id="UP000243197">
    <property type="component" value="Chromosome"/>
</dbReference>
<dbReference type="RefSeq" id="WP_157776956.1">
    <property type="nucleotide sequence ID" value="NZ_AP014564.1"/>
</dbReference>
<dbReference type="InterPro" id="IPR046537">
    <property type="entry name" value="DUF6602"/>
</dbReference>
<sequence>MSTQKNLKDIFHNLQKQMLTRLNTDKDVLDHAPTKGAAAEVNWIDWLKLYLPSRYEVDQAFIIDHEGNVSEQIDLVIYDQQYSPFVFNQDTAIFIPAESVYAVFEIKPELDKGNFEYAQQKINSVRSLKRTSVPIVQAGGDIPNPKPPNYIIGGVLTSSSGWKPPFGDSLKSLISGSTDDNRIDIGCCLKHGGFEVMYEDGKAPSVLHSTDEESLIYFFLRLLDRLQRIGTVRALDINEYAKALDSI</sequence>
<keyword evidence="3" id="KW-1185">Reference proteome</keyword>
<proteinExistence type="predicted"/>
<dbReference type="AlphaFoldDB" id="A0A1J1DYR4"/>